<accession>A0A0D5C2L5</accession>
<evidence type="ECO:0000313" key="2">
    <source>
        <dbReference type="Proteomes" id="UP000032408"/>
    </source>
</evidence>
<dbReference type="GeneID" id="24820547"/>
<protein>
    <submittedName>
        <fullName evidence="1">Uncharacterized protein</fullName>
    </submittedName>
</protein>
<gene>
    <name evidence="1" type="ORF">NADRNF5_1358</name>
</gene>
<dbReference type="HOGENOM" id="CLU_835764_0_0_2"/>
<dbReference type="EMBL" id="CP011070">
    <property type="protein sequence ID" value="AJW71044.1"/>
    <property type="molecule type" value="Genomic_DNA"/>
</dbReference>
<dbReference type="STRING" id="1580092.NADRNF5_1358"/>
<proteinExistence type="predicted"/>
<reference evidence="1 2" key="2">
    <citation type="journal article" date="2016" name="ISME J.">
        <title>Physiological and genomic characterization of two novel marine thaumarchaeal strains indicates niche differentiation.</title>
        <authorList>
            <person name="Bayer B."/>
            <person name="Vojvoda J."/>
            <person name="Offre P."/>
            <person name="Alves R.J."/>
            <person name="Elisabeth N.H."/>
            <person name="Garcia J.A."/>
            <person name="Volland J.M."/>
            <person name="Srivastava A."/>
            <person name="Schleper C."/>
            <person name="Herndl G.J."/>
        </authorList>
    </citation>
    <scope>NUCLEOTIDE SEQUENCE [LARGE SCALE GENOMIC DNA]</scope>
    <source>
        <strain evidence="1 2">NF5</strain>
    </source>
</reference>
<keyword evidence="2" id="KW-1185">Reference proteome</keyword>
<sequence>MKELDKKTNALNQSGAFLQFHVLNELTKKHWETTVEKPVSAAPFLTHPEKQSLIYAHLLADRTIPADHFAKAMSDSQLLSMKQETSVDIDATKVIPIEFDPTIVFRLCVEVKKNDPRYSDWCFFQLKQNTEPMRVISKNIRRDGRIELFNISKTDRHGDPIFVQTNQYPHWSIFKHDISDFALALQNEQIKPEYFRSEKTKVDETARQIIKGTYGCILDDIIKQVSSGNGYSNSPNIYIPIIVTNANLYLCKFDLEDIDTSMGHITKDPKYEKVDSIIYEHPTPKEVQFPQPLSSRLDEYSREQIAKWHVLILSPKGFTEFLENLDKIKSMI</sequence>
<dbReference type="KEGG" id="nin:NADRNF5_1358"/>
<evidence type="ECO:0000313" key="1">
    <source>
        <dbReference type="EMBL" id="AJW71044.1"/>
    </source>
</evidence>
<reference evidence="2" key="1">
    <citation type="submission" date="2015-03" db="EMBL/GenBank/DDBJ databases">
        <title>Characterization of two novel Thaumarchaeota isolated from the Northern Adriatic Sea.</title>
        <authorList>
            <person name="Bayer B."/>
            <person name="Vojvoda J."/>
            <person name="Offre P."/>
            <person name="Srivastava A."/>
            <person name="Elisabeth N."/>
            <person name="Garcia J.A.L."/>
            <person name="Schleper C."/>
            <person name="Herndl G.J."/>
        </authorList>
    </citation>
    <scope>NUCLEOTIDE SEQUENCE [LARGE SCALE GENOMIC DNA]</scope>
    <source>
        <strain evidence="2">NF5</strain>
    </source>
</reference>
<dbReference type="OrthoDB" id="383584at2157"/>
<name>A0A0D5C2L5_9ARCH</name>
<dbReference type="Proteomes" id="UP000032408">
    <property type="component" value="Chromosome"/>
</dbReference>
<organism evidence="1 2">
    <name type="scientific">Nitrosopumilus adriaticus</name>
    <dbReference type="NCBI Taxonomy" id="1580092"/>
    <lineage>
        <taxon>Archaea</taxon>
        <taxon>Nitrososphaerota</taxon>
        <taxon>Nitrososphaeria</taxon>
        <taxon>Nitrosopumilales</taxon>
        <taxon>Nitrosopumilaceae</taxon>
        <taxon>Nitrosopumilus</taxon>
    </lineage>
</organism>
<dbReference type="AlphaFoldDB" id="A0A0D5C2L5"/>
<dbReference type="RefSeq" id="WP_048116325.1">
    <property type="nucleotide sequence ID" value="NZ_CP011070.1"/>
</dbReference>